<proteinExistence type="predicted"/>
<name>A0A3G2L7X2_9FLAO</name>
<dbReference type="Proteomes" id="UP000276309">
    <property type="component" value="Chromosome"/>
</dbReference>
<dbReference type="EMBL" id="CP032050">
    <property type="protein sequence ID" value="AYN68350.1"/>
    <property type="molecule type" value="Genomic_DNA"/>
</dbReference>
<sequence length="118" mass="13838">MDLILENLQQSEGSFCEKLNQDGDFDQRLFAELILHIDGLNSRDLTETERLRTSSKLWELAYRIQSSLGYNYNQNDIFKIVNMDGEKLVEIGQVLEYICKSFSEGKQFDMDFIHEMTK</sequence>
<accession>A0A3G2L7X2</accession>
<protein>
    <submittedName>
        <fullName evidence="1">Uncharacterized protein</fullName>
    </submittedName>
</protein>
<evidence type="ECO:0000313" key="2">
    <source>
        <dbReference type="Proteomes" id="UP000276309"/>
    </source>
</evidence>
<dbReference type="AlphaFoldDB" id="A0A3G2L7X2"/>
<dbReference type="KEGG" id="emar:D1013_13670"/>
<gene>
    <name evidence="1" type="ORF">D1013_13670</name>
</gene>
<dbReference type="RefSeq" id="WP_121849363.1">
    <property type="nucleotide sequence ID" value="NZ_CP032050.1"/>
</dbReference>
<evidence type="ECO:0000313" key="1">
    <source>
        <dbReference type="EMBL" id="AYN68350.1"/>
    </source>
</evidence>
<reference evidence="1 2" key="1">
    <citation type="submission" date="2018-08" db="EMBL/GenBank/DDBJ databases">
        <title>The reduced genetic potential of extracellular carbohydrate catabolism in Euzebyella marina RN62, a Flavobacteriia bacterium isolated from the hadal water.</title>
        <authorList>
            <person name="Xue C."/>
        </authorList>
    </citation>
    <scope>NUCLEOTIDE SEQUENCE [LARGE SCALE GENOMIC DNA]</scope>
    <source>
        <strain evidence="1 2">RN62</strain>
    </source>
</reference>
<dbReference type="OrthoDB" id="9891999at2"/>
<keyword evidence="2" id="KW-1185">Reference proteome</keyword>
<organism evidence="1 2">
    <name type="scientific">Euzebyella marina</name>
    <dbReference type="NCBI Taxonomy" id="1761453"/>
    <lineage>
        <taxon>Bacteria</taxon>
        <taxon>Pseudomonadati</taxon>
        <taxon>Bacteroidota</taxon>
        <taxon>Flavobacteriia</taxon>
        <taxon>Flavobacteriales</taxon>
        <taxon>Flavobacteriaceae</taxon>
        <taxon>Euzebyella</taxon>
    </lineage>
</organism>